<dbReference type="STRING" id="743722.Sph21_0084"/>
<gene>
    <name evidence="1" type="ordered locus">Sph21_0084</name>
</gene>
<sequence length="167" mass="19008">MSVNFSDENCQTISSKKLFGLCDPSVPTVGPAYIDEEDGAKWIGVVVNEYLYNVTFTAIDHCIDIRLPNNTQAKRCDGVLTYNNTAIFVELKDRPSAGNNWVKDAEQQLRSTINHFENTNDAAYYTEKKAYIANSGHPKFKSSQIQRMEKFRIETGYVLRIENRITL</sequence>
<organism evidence="1">
    <name type="scientific">Sphingobacterium sp. (strain 21)</name>
    <dbReference type="NCBI Taxonomy" id="743722"/>
    <lineage>
        <taxon>Bacteria</taxon>
        <taxon>Pseudomonadati</taxon>
        <taxon>Bacteroidota</taxon>
        <taxon>Sphingobacteriia</taxon>
        <taxon>Sphingobacteriales</taxon>
        <taxon>Sphingobacteriaceae</taxon>
        <taxon>Sphingobacterium</taxon>
    </lineage>
</organism>
<evidence type="ECO:0000313" key="1">
    <source>
        <dbReference type="EMBL" id="ADZ76676.1"/>
    </source>
</evidence>
<proteinExistence type="predicted"/>
<dbReference type="KEGG" id="shg:Sph21_0084"/>
<dbReference type="PATRIC" id="fig|743722.3.peg.88"/>
<dbReference type="OrthoDB" id="1030692at2"/>
<reference evidence="1" key="1">
    <citation type="submission" date="2011-03" db="EMBL/GenBank/DDBJ databases">
        <title>Complete sequence of Sphingobacterium sp. 21.</title>
        <authorList>
            <consortium name="US DOE Joint Genome Institute"/>
            <person name="Lucas S."/>
            <person name="Copeland A."/>
            <person name="Lapidus A."/>
            <person name="Cheng J.-F."/>
            <person name="Goodwin L."/>
            <person name="Pitluck S."/>
            <person name="Davenport K."/>
            <person name="Detter J.C."/>
            <person name="Han C."/>
            <person name="Tapia R."/>
            <person name="Land M."/>
            <person name="Hauser L."/>
            <person name="Kyrpides N."/>
            <person name="Ivanova N."/>
            <person name="Ovchinnikova G."/>
            <person name="Pagani I."/>
            <person name="Siebers A.K."/>
            <person name="Allgaier M."/>
            <person name="Thelen M.P."/>
            <person name="Hugenholtz P."/>
            <person name="Woyke T."/>
        </authorList>
    </citation>
    <scope>NUCLEOTIDE SEQUENCE</scope>
    <source>
        <strain evidence="1">21</strain>
    </source>
</reference>
<dbReference type="AlphaFoldDB" id="F4CEI1"/>
<accession>F4CEI1</accession>
<name>F4CEI1_SPHS2</name>
<dbReference type="HOGENOM" id="CLU_126054_0_0_10"/>
<protein>
    <submittedName>
        <fullName evidence="1">Uncharacterized protein</fullName>
    </submittedName>
</protein>
<dbReference type="eggNOG" id="ENOG50315GI">
    <property type="taxonomic scope" value="Bacteria"/>
</dbReference>
<dbReference type="EMBL" id="CP002584">
    <property type="protein sequence ID" value="ADZ76676.1"/>
    <property type="molecule type" value="Genomic_DNA"/>
</dbReference>